<dbReference type="InterPro" id="IPR005467">
    <property type="entry name" value="His_kinase_dom"/>
</dbReference>
<dbReference type="NCBIfam" id="TIGR00229">
    <property type="entry name" value="sensory_box"/>
    <property type="match status" value="2"/>
</dbReference>
<reference evidence="8 9" key="1">
    <citation type="journal article" date="2017" name="ISME J.">
        <title>Potential for microbial H2 and metal transformations associated with novel bacteria and archaea in deep terrestrial subsurface sediments.</title>
        <authorList>
            <person name="Hernsdorf A.W."/>
            <person name="Amano Y."/>
            <person name="Miyakawa K."/>
            <person name="Ise K."/>
            <person name="Suzuki Y."/>
            <person name="Anantharaman K."/>
            <person name="Probst A."/>
            <person name="Burstein D."/>
            <person name="Thomas B.C."/>
            <person name="Banfield J.F."/>
        </authorList>
    </citation>
    <scope>NUCLEOTIDE SEQUENCE [LARGE SCALE GENOMIC DNA]</scope>
    <source>
        <strain evidence="8">HGW-Wallbacteria-1</strain>
    </source>
</reference>
<evidence type="ECO:0000256" key="4">
    <source>
        <dbReference type="PROSITE-ProRule" id="PRU00169"/>
    </source>
</evidence>
<comment type="caution">
    <text evidence="8">The sequence shown here is derived from an EMBL/GenBank/DDBJ whole genome shotgun (WGS) entry which is preliminary data.</text>
</comment>
<dbReference type="PRINTS" id="PR00344">
    <property type="entry name" value="BCTRLSENSOR"/>
</dbReference>
<dbReference type="InterPro" id="IPR036097">
    <property type="entry name" value="HisK_dim/P_sf"/>
</dbReference>
<dbReference type="SUPFAM" id="SSF52172">
    <property type="entry name" value="CheY-like"/>
    <property type="match status" value="1"/>
</dbReference>
<accession>A0A2N1PIU9</accession>
<evidence type="ECO:0000256" key="2">
    <source>
        <dbReference type="ARBA" id="ARBA00012438"/>
    </source>
</evidence>
<evidence type="ECO:0000256" key="1">
    <source>
        <dbReference type="ARBA" id="ARBA00000085"/>
    </source>
</evidence>
<dbReference type="Gene3D" id="3.30.565.10">
    <property type="entry name" value="Histidine kinase-like ATPase, C-terminal domain"/>
    <property type="match status" value="1"/>
</dbReference>
<dbReference type="SUPFAM" id="SSF55874">
    <property type="entry name" value="ATPase domain of HSP90 chaperone/DNA topoisomerase II/histidine kinase"/>
    <property type="match status" value="1"/>
</dbReference>
<dbReference type="Proteomes" id="UP000233256">
    <property type="component" value="Unassembled WGS sequence"/>
</dbReference>
<dbReference type="GO" id="GO:0000155">
    <property type="term" value="F:phosphorelay sensor kinase activity"/>
    <property type="evidence" value="ECO:0007669"/>
    <property type="project" value="InterPro"/>
</dbReference>
<dbReference type="InterPro" id="IPR003661">
    <property type="entry name" value="HisK_dim/P_dom"/>
</dbReference>
<dbReference type="Pfam" id="PF13188">
    <property type="entry name" value="PAS_8"/>
    <property type="match status" value="1"/>
</dbReference>
<dbReference type="InterPro" id="IPR003594">
    <property type="entry name" value="HATPase_dom"/>
</dbReference>
<dbReference type="PROSITE" id="PS50109">
    <property type="entry name" value="HIS_KIN"/>
    <property type="match status" value="1"/>
</dbReference>
<protein>
    <recommendedName>
        <fullName evidence="2">histidine kinase</fullName>
        <ecNumber evidence="2">2.7.13.3</ecNumber>
    </recommendedName>
</protein>
<dbReference type="PROSITE" id="PS50110">
    <property type="entry name" value="RESPONSE_REGULATORY"/>
    <property type="match status" value="1"/>
</dbReference>
<comment type="catalytic activity">
    <reaction evidence="1">
        <text>ATP + protein L-histidine = ADP + protein N-phospho-L-histidine.</text>
        <dbReference type="EC" id="2.7.13.3"/>
    </reaction>
</comment>
<dbReference type="InterPro" id="IPR001789">
    <property type="entry name" value="Sig_transdc_resp-reg_receiver"/>
</dbReference>
<dbReference type="Pfam" id="PF00512">
    <property type="entry name" value="HisKA"/>
    <property type="match status" value="1"/>
</dbReference>
<dbReference type="PANTHER" id="PTHR43065">
    <property type="entry name" value="SENSOR HISTIDINE KINASE"/>
    <property type="match status" value="1"/>
</dbReference>
<dbReference type="SMART" id="SM00448">
    <property type="entry name" value="REC"/>
    <property type="match status" value="1"/>
</dbReference>
<organism evidence="8 9">
    <name type="scientific">Candidatus Wallbacteria bacterium HGW-Wallbacteria-1</name>
    <dbReference type="NCBI Taxonomy" id="2013854"/>
    <lineage>
        <taxon>Bacteria</taxon>
        <taxon>Candidatus Walliibacteriota</taxon>
    </lineage>
</organism>
<evidence type="ECO:0000256" key="3">
    <source>
        <dbReference type="ARBA" id="ARBA00022553"/>
    </source>
</evidence>
<dbReference type="CDD" id="cd00156">
    <property type="entry name" value="REC"/>
    <property type="match status" value="1"/>
</dbReference>
<feature type="modified residue" description="4-aspartylphosphate" evidence="4">
    <location>
        <position position="560"/>
    </location>
</feature>
<dbReference type="AlphaFoldDB" id="A0A2N1PIU9"/>
<dbReference type="SMART" id="SM00388">
    <property type="entry name" value="HisKA"/>
    <property type="match status" value="1"/>
</dbReference>
<dbReference type="EC" id="2.7.13.3" evidence="2"/>
<keyword evidence="8" id="KW-0808">Transferase</keyword>
<dbReference type="Gene3D" id="3.40.50.2300">
    <property type="match status" value="1"/>
</dbReference>
<gene>
    <name evidence="8" type="ORF">CVV64_19590</name>
</gene>
<proteinExistence type="predicted"/>
<dbReference type="InterPro" id="IPR000014">
    <property type="entry name" value="PAS"/>
</dbReference>
<dbReference type="Gene3D" id="1.10.287.130">
    <property type="match status" value="1"/>
</dbReference>
<name>A0A2N1PIU9_9BACT</name>
<dbReference type="InterPro" id="IPR011006">
    <property type="entry name" value="CheY-like_superfamily"/>
</dbReference>
<dbReference type="Pfam" id="PF08448">
    <property type="entry name" value="PAS_4"/>
    <property type="match status" value="1"/>
</dbReference>
<dbReference type="Gene3D" id="3.30.450.20">
    <property type="entry name" value="PAS domain"/>
    <property type="match status" value="2"/>
</dbReference>
<dbReference type="CDD" id="cd00082">
    <property type="entry name" value="HisKA"/>
    <property type="match status" value="1"/>
</dbReference>
<feature type="domain" description="PAS" evidence="7">
    <location>
        <begin position="133"/>
        <end position="204"/>
    </location>
</feature>
<dbReference type="SMART" id="SM00091">
    <property type="entry name" value="PAS"/>
    <property type="match status" value="2"/>
</dbReference>
<dbReference type="Pfam" id="PF00072">
    <property type="entry name" value="Response_reg"/>
    <property type="match status" value="1"/>
</dbReference>
<dbReference type="InterPro" id="IPR036890">
    <property type="entry name" value="HATPase_C_sf"/>
</dbReference>
<sequence length="627" mass="70683">MNNQTDHLYQDIIETIREPLLVLDQNLRVVTVSSSFYAFFKVKPEETIGKLIYDLGNKQWDIPRLRELLEDILPGKTTFDNYEVEHDFTSIGKRTMLLNARQIERGIGERRIILLAIEDITERRHLSNLLEESETRYRRIFETATDGILLLEKDSGHIVHANPAAVHMLGYSEAEYSGKMLDEIGVPINMDNFQAILHSLNDNGILNYDNVLIKSKSGNEIQADVYLVDRAKLAQCNIRNITEHKKLEAQLRQTQKMEAIGTLAGGIAHDFNNILNVIMGYAIMVKETLEVCNPARDDINEVLIAADRAADLTRRLLVFTRKDSFKMIPVDINAVVLGLRKMLARIIRENIEFSINLAEFPMTVMADTSQMEQVLINMAINARDAMQNSGRLTITTGVEEVKNDYSTELTVKKPGMYAFITIADTGCGMDAHTLKKIFEPFFTTKKAGEGTGLGLAISYGIIKQHSGYISVYSEPERGTEFKLYLPLSQEIASIETIEAVSPVQSGTETVLVAEDDPSLRKMTKLMLESYGYSVIMAVNGEDAITKFTENSEQISIVILDMIMPIKSGKEVGEAIRKMSPEMKILFASGYSMDLVKRRELMEADSDFIQKPFTPKSLLLKVREILDR</sequence>
<dbReference type="PANTHER" id="PTHR43065:SF42">
    <property type="entry name" value="TWO-COMPONENT SENSOR PPRA"/>
    <property type="match status" value="1"/>
</dbReference>
<feature type="domain" description="PAS" evidence="7">
    <location>
        <begin position="5"/>
        <end position="55"/>
    </location>
</feature>
<evidence type="ECO:0000259" key="7">
    <source>
        <dbReference type="PROSITE" id="PS50112"/>
    </source>
</evidence>
<keyword evidence="8" id="KW-0418">Kinase</keyword>
<dbReference type="CDD" id="cd00130">
    <property type="entry name" value="PAS"/>
    <property type="match status" value="2"/>
</dbReference>
<dbReference type="EMBL" id="PGXC01000055">
    <property type="protein sequence ID" value="PKK88275.1"/>
    <property type="molecule type" value="Genomic_DNA"/>
</dbReference>
<dbReference type="InterPro" id="IPR013656">
    <property type="entry name" value="PAS_4"/>
</dbReference>
<dbReference type="SUPFAM" id="SSF55785">
    <property type="entry name" value="PYP-like sensor domain (PAS domain)"/>
    <property type="match status" value="2"/>
</dbReference>
<evidence type="ECO:0000313" key="9">
    <source>
        <dbReference type="Proteomes" id="UP000233256"/>
    </source>
</evidence>
<evidence type="ECO:0000259" key="6">
    <source>
        <dbReference type="PROSITE" id="PS50110"/>
    </source>
</evidence>
<dbReference type="Pfam" id="PF02518">
    <property type="entry name" value="HATPase_c"/>
    <property type="match status" value="1"/>
</dbReference>
<evidence type="ECO:0000259" key="5">
    <source>
        <dbReference type="PROSITE" id="PS50109"/>
    </source>
</evidence>
<evidence type="ECO:0000313" key="8">
    <source>
        <dbReference type="EMBL" id="PKK88275.1"/>
    </source>
</evidence>
<dbReference type="InterPro" id="IPR035965">
    <property type="entry name" value="PAS-like_dom_sf"/>
</dbReference>
<dbReference type="SMART" id="SM00387">
    <property type="entry name" value="HATPase_c"/>
    <property type="match status" value="1"/>
</dbReference>
<dbReference type="SUPFAM" id="SSF47384">
    <property type="entry name" value="Homodimeric domain of signal transducing histidine kinase"/>
    <property type="match status" value="1"/>
</dbReference>
<keyword evidence="3 4" id="KW-0597">Phosphoprotein</keyword>
<feature type="domain" description="Histidine kinase" evidence="5">
    <location>
        <begin position="266"/>
        <end position="489"/>
    </location>
</feature>
<dbReference type="PROSITE" id="PS50112">
    <property type="entry name" value="PAS"/>
    <property type="match status" value="2"/>
</dbReference>
<dbReference type="InterPro" id="IPR004358">
    <property type="entry name" value="Sig_transdc_His_kin-like_C"/>
</dbReference>
<feature type="domain" description="Response regulatory" evidence="6">
    <location>
        <begin position="509"/>
        <end position="625"/>
    </location>
</feature>